<protein>
    <submittedName>
        <fullName evidence="1">Uncharacterized protein</fullName>
    </submittedName>
</protein>
<dbReference type="GeneID" id="18930447"/>
<evidence type="ECO:0000313" key="2">
    <source>
        <dbReference type="Proteomes" id="UP000001072"/>
    </source>
</evidence>
<dbReference type="VEuPathDB" id="FungiDB:MELLADRAFT_65520"/>
<name>F4RVQ7_MELLP</name>
<dbReference type="HOGENOM" id="CLU_046305_0_0_1"/>
<dbReference type="Proteomes" id="UP000001072">
    <property type="component" value="Unassembled WGS sequence"/>
</dbReference>
<gene>
    <name evidence="1" type="ORF">MELLADRAFT_65520</name>
</gene>
<organism evidence="2">
    <name type="scientific">Melampsora larici-populina (strain 98AG31 / pathotype 3-4-7)</name>
    <name type="common">Poplar leaf rust fungus</name>
    <dbReference type="NCBI Taxonomy" id="747676"/>
    <lineage>
        <taxon>Eukaryota</taxon>
        <taxon>Fungi</taxon>
        <taxon>Dikarya</taxon>
        <taxon>Basidiomycota</taxon>
        <taxon>Pucciniomycotina</taxon>
        <taxon>Pucciniomycetes</taxon>
        <taxon>Pucciniales</taxon>
        <taxon>Melampsoraceae</taxon>
        <taxon>Melampsora</taxon>
    </lineage>
</organism>
<sequence length="430" mass="50568">MSNIKFLTIACIVFSVVYSRFDGRLFLQDKTIDRIQATQVFKPMNPNFQYRSESLLNAEVEVIQTERIEFMKRKLKNFSSFQMAVHYMQKGPFEMFFHQFVTALGKIQKALKSGEPNQQLEYQTISELLRYLQRDDLKDNLRFVCLSVLRIFLEYLPMSFLKSMRTDINQGPLCRAALELSLTKGFKGMKPIFKAAKTHVFREDYPDQLEANEFQSSNSIIKLHDELIQESFSLERNAIDMTKVCIEFMKEPLETQNHKEWQNHYMILTHLVKFSTASRRYLKEKSTGNPLLQELFQRILRWKDIRPVIDSFLLMNDADPYIASLLLPFGKYKPVTLDHYEYIIKVLEFQVQAKEEAQLKSQVQKETHPHDELKEDPLRHYLPETKEIEKFEDHKSFVINIFYDASAEIPGAKALLDRKLELKGNSGFDP</sequence>
<dbReference type="EMBL" id="GL883124">
    <property type="protein sequence ID" value="EGG03402.1"/>
    <property type="molecule type" value="Genomic_DNA"/>
</dbReference>
<accession>F4RVQ7</accession>
<dbReference type="RefSeq" id="XP_007413196.1">
    <property type="nucleotide sequence ID" value="XM_007413134.1"/>
</dbReference>
<dbReference type="AlphaFoldDB" id="F4RVQ7"/>
<reference evidence="2" key="1">
    <citation type="journal article" date="2011" name="Proc. Natl. Acad. Sci. U.S.A.">
        <title>Obligate biotrophy features unraveled by the genomic analysis of rust fungi.</title>
        <authorList>
            <person name="Duplessis S."/>
            <person name="Cuomo C.A."/>
            <person name="Lin Y.-C."/>
            <person name="Aerts A."/>
            <person name="Tisserant E."/>
            <person name="Veneault-Fourrey C."/>
            <person name="Joly D.L."/>
            <person name="Hacquard S."/>
            <person name="Amselem J."/>
            <person name="Cantarel B.L."/>
            <person name="Chiu R."/>
            <person name="Coutinho P.M."/>
            <person name="Feau N."/>
            <person name="Field M."/>
            <person name="Frey P."/>
            <person name="Gelhaye E."/>
            <person name="Goldberg J."/>
            <person name="Grabherr M.G."/>
            <person name="Kodira C.D."/>
            <person name="Kohler A."/>
            <person name="Kuees U."/>
            <person name="Lindquist E.A."/>
            <person name="Lucas S.M."/>
            <person name="Mago R."/>
            <person name="Mauceli E."/>
            <person name="Morin E."/>
            <person name="Murat C."/>
            <person name="Pangilinan J.L."/>
            <person name="Park R."/>
            <person name="Pearson M."/>
            <person name="Quesneville H."/>
            <person name="Rouhier N."/>
            <person name="Sakthikumar S."/>
            <person name="Salamov A.A."/>
            <person name="Schmutz J."/>
            <person name="Selles B."/>
            <person name="Shapiro H."/>
            <person name="Tanguay P."/>
            <person name="Tuskan G.A."/>
            <person name="Henrissat B."/>
            <person name="Van de Peer Y."/>
            <person name="Rouze P."/>
            <person name="Ellis J.G."/>
            <person name="Dodds P.N."/>
            <person name="Schein J.E."/>
            <person name="Zhong S."/>
            <person name="Hamelin R.C."/>
            <person name="Grigoriev I.V."/>
            <person name="Szabo L.J."/>
            <person name="Martin F."/>
        </authorList>
    </citation>
    <scope>NUCLEOTIDE SEQUENCE [LARGE SCALE GENOMIC DNA]</scope>
    <source>
        <strain evidence="2">98AG31 / pathotype 3-4-7</strain>
    </source>
</reference>
<evidence type="ECO:0000313" key="1">
    <source>
        <dbReference type="EMBL" id="EGG03402.1"/>
    </source>
</evidence>
<dbReference type="KEGG" id="mlr:MELLADRAFT_65520"/>
<dbReference type="InParanoid" id="F4RVQ7"/>
<proteinExistence type="predicted"/>
<dbReference type="OrthoDB" id="21204at2759"/>
<keyword evidence="2" id="KW-1185">Reference proteome</keyword>